<keyword evidence="5" id="KW-1185">Reference proteome</keyword>
<accession>W6M384</accession>
<keyword evidence="1" id="KW-0812">Transmembrane</keyword>
<feature type="domain" description="M23ase beta-sheet core" evidence="2">
    <location>
        <begin position="208"/>
        <end position="308"/>
    </location>
</feature>
<dbReference type="GO" id="GO:0004222">
    <property type="term" value="F:metalloendopeptidase activity"/>
    <property type="evidence" value="ECO:0007669"/>
    <property type="project" value="TreeGrafter"/>
</dbReference>
<dbReference type="SUPFAM" id="SSF51261">
    <property type="entry name" value="Duplicated hybrid motif"/>
    <property type="match status" value="1"/>
</dbReference>
<dbReference type="InterPro" id="IPR011055">
    <property type="entry name" value="Dup_hybrid_motif"/>
</dbReference>
<evidence type="ECO:0000313" key="4">
    <source>
        <dbReference type="EMBL" id="CDI02047.1"/>
    </source>
</evidence>
<evidence type="ECO:0000313" key="5">
    <source>
        <dbReference type="Proteomes" id="UP000035760"/>
    </source>
</evidence>
<reference evidence="4" key="1">
    <citation type="submission" date="2013-07" db="EMBL/GenBank/DDBJ databases">
        <authorList>
            <person name="McIlroy S."/>
        </authorList>
    </citation>
    <scope>NUCLEOTIDE SEQUENCE [LARGE SCALE GENOMIC DNA]</scope>
    <source>
        <strain evidence="4">Run_A_D11</strain>
    </source>
</reference>
<dbReference type="Gene3D" id="2.70.70.10">
    <property type="entry name" value="Glucose Permease (Domain IIA)"/>
    <property type="match status" value="1"/>
</dbReference>
<reference evidence="4" key="2">
    <citation type="submission" date="2014-03" db="EMBL/GenBank/DDBJ databases">
        <title>Candidatus Competibacter-lineage genomes retrieved from metagenomes reveal functional metabolic diversity.</title>
        <authorList>
            <person name="McIlroy S.J."/>
            <person name="Albertsen M."/>
            <person name="Andresen E.K."/>
            <person name="Saunders A.M."/>
            <person name="Kristiansen R."/>
            <person name="Stokholm-Bjerregaard M."/>
            <person name="Nielsen K.L."/>
            <person name="Nielsen P.H."/>
        </authorList>
    </citation>
    <scope>NUCLEOTIDE SEQUENCE</scope>
    <source>
        <strain evidence="4">Run_A_D11</strain>
    </source>
</reference>
<proteinExistence type="predicted"/>
<dbReference type="CDD" id="cd12797">
    <property type="entry name" value="M23_peptidase"/>
    <property type="match status" value="1"/>
</dbReference>
<dbReference type="PANTHER" id="PTHR21666">
    <property type="entry name" value="PEPTIDASE-RELATED"/>
    <property type="match status" value="1"/>
</dbReference>
<dbReference type="Proteomes" id="UP000035760">
    <property type="component" value="Unassembled WGS sequence"/>
</dbReference>
<keyword evidence="1" id="KW-1133">Transmembrane helix</keyword>
<gene>
    <name evidence="4" type="ORF">BN873_230062</name>
</gene>
<dbReference type="InterPro" id="IPR016047">
    <property type="entry name" value="M23ase_b-sheet_dom"/>
</dbReference>
<name>W6M384_9GAMM</name>
<dbReference type="InterPro" id="IPR025392">
    <property type="entry name" value="DUF4124"/>
</dbReference>
<dbReference type="STRING" id="1400863.BN873_230062"/>
<comment type="caution">
    <text evidence="4">The sequence shown here is derived from an EMBL/GenBank/DDBJ whole genome shotgun (WGS) entry which is preliminary data.</text>
</comment>
<dbReference type="Pfam" id="PF13511">
    <property type="entry name" value="DUF4124"/>
    <property type="match status" value="1"/>
</dbReference>
<sequence>MAHQGYIFIISEAKSADHRLRTPYSRRYSSHLTLAMGVTVTLGLVLSLPVAAKKLYKYQDASGAWVFTDKPPAANVTAEVRPLPASELPAKISVRNRGTTEAPILAVVNDYYGPIEAEIAGEGLENMRAEPPLPMRLVVPARTEMTAVTLKPTGVRWRYGYRIRAVLGDPKAAHQPEQPYAPPFASGQRFSVGQAFDGAFSHQHSQSRYAVDISLPKGTPVRAARAGVVMEATSDFFDGGTDPKYQTRANAVRILHDDGTMAVYAHLDPDSTRVAPGQRVERGLWLANSGNTGYSTGPHLHFAIQRNSGMELISIPFEFAGATGQAITPTAGMQLLAP</sequence>
<feature type="transmembrane region" description="Helical" evidence="1">
    <location>
        <begin position="32"/>
        <end position="52"/>
    </location>
</feature>
<feature type="domain" description="DUF4124" evidence="3">
    <location>
        <begin position="44"/>
        <end position="82"/>
    </location>
</feature>
<protein>
    <submittedName>
        <fullName evidence="4">Peptidase M23</fullName>
    </submittedName>
</protein>
<keyword evidence="1" id="KW-0472">Membrane</keyword>
<evidence type="ECO:0000259" key="2">
    <source>
        <dbReference type="Pfam" id="PF01551"/>
    </source>
</evidence>
<dbReference type="AlphaFoldDB" id="W6M384"/>
<organism evidence="4 5">
    <name type="scientific">Candidatus Competibacter denitrificans Run_A_D11</name>
    <dbReference type="NCBI Taxonomy" id="1400863"/>
    <lineage>
        <taxon>Bacteria</taxon>
        <taxon>Pseudomonadati</taxon>
        <taxon>Pseudomonadota</taxon>
        <taxon>Gammaproteobacteria</taxon>
        <taxon>Candidatus Competibacteraceae</taxon>
        <taxon>Candidatus Competibacter</taxon>
    </lineage>
</organism>
<dbReference type="PANTHER" id="PTHR21666:SF294">
    <property type="entry name" value="PEPTIDASE M23"/>
    <property type="match status" value="1"/>
</dbReference>
<dbReference type="EMBL" id="CBTJ020000029">
    <property type="protein sequence ID" value="CDI02047.1"/>
    <property type="molecule type" value="Genomic_DNA"/>
</dbReference>
<evidence type="ECO:0000256" key="1">
    <source>
        <dbReference type="SAM" id="Phobius"/>
    </source>
</evidence>
<dbReference type="OrthoDB" id="9805070at2"/>
<dbReference type="InterPro" id="IPR050570">
    <property type="entry name" value="Cell_wall_metabolism_enzyme"/>
</dbReference>
<evidence type="ECO:0000259" key="3">
    <source>
        <dbReference type="Pfam" id="PF13511"/>
    </source>
</evidence>
<dbReference type="Pfam" id="PF01551">
    <property type="entry name" value="Peptidase_M23"/>
    <property type="match status" value="1"/>
</dbReference>